<comment type="caution">
    <text evidence="1">The sequence shown here is derived from an EMBL/GenBank/DDBJ whole genome shotgun (WGS) entry which is preliminary data.</text>
</comment>
<evidence type="ECO:0000313" key="1">
    <source>
        <dbReference type="EMBL" id="RJX46952.1"/>
    </source>
</evidence>
<sequence length="110" mass="12184">MNHVPDDAVDAIDAFGEGILYGAPPPVSERLRSDLRLRIAAPDGGRSAPCRFETEHARAPETLRERGSFVRTIVDGIDDRLAAWGIQTPETYRHAATVDGTHRYEGTLEW</sequence>
<keyword evidence="2" id="KW-1185">Reference proteome</keyword>
<evidence type="ECO:0000313" key="2">
    <source>
        <dbReference type="Proteomes" id="UP000281564"/>
    </source>
</evidence>
<dbReference type="EMBL" id="QMDW01000098">
    <property type="protein sequence ID" value="RJX46952.1"/>
    <property type="molecule type" value="Genomic_DNA"/>
</dbReference>
<gene>
    <name evidence="1" type="ORF">DP106_15315</name>
</gene>
<reference evidence="1 2" key="1">
    <citation type="submission" date="2018-06" db="EMBL/GenBank/DDBJ databases">
        <title>Halonotius sp. F13-13 a new haloarchaeeon isolated from a solar saltern from Isla Cristina, Huelva, Spain.</title>
        <authorList>
            <person name="Duran-Viseras A."/>
            <person name="Sanchez-Porro C."/>
            <person name="Ventosa A."/>
        </authorList>
    </citation>
    <scope>NUCLEOTIDE SEQUENCE [LARGE SCALE GENOMIC DNA]</scope>
    <source>
        <strain evidence="1 2">CECT 7525</strain>
    </source>
</reference>
<dbReference type="AlphaFoldDB" id="A0A3A6QJJ7"/>
<dbReference type="OrthoDB" id="314450at2157"/>
<accession>A0A3A6QJJ7</accession>
<dbReference type="RefSeq" id="WP_015410371.1">
    <property type="nucleotide sequence ID" value="NZ_QMDW01000098.1"/>
</dbReference>
<name>A0A3A6QJJ7_9EURY</name>
<proteinExistence type="predicted"/>
<dbReference type="GeneID" id="14652959"/>
<protein>
    <submittedName>
        <fullName evidence="1">Uncharacterized protein</fullName>
    </submittedName>
</protein>
<organism evidence="1 2">
    <name type="scientific">Halonotius pteroides</name>
    <dbReference type="NCBI Taxonomy" id="268735"/>
    <lineage>
        <taxon>Archaea</taxon>
        <taxon>Methanobacteriati</taxon>
        <taxon>Methanobacteriota</taxon>
        <taxon>Stenosarchaea group</taxon>
        <taxon>Halobacteria</taxon>
        <taxon>Halobacteriales</taxon>
        <taxon>Haloferacaceae</taxon>
        <taxon>Halonotius</taxon>
    </lineage>
</organism>
<dbReference type="Proteomes" id="UP000281564">
    <property type="component" value="Unassembled WGS sequence"/>
</dbReference>